<dbReference type="AlphaFoldDB" id="A0A1L8CXF4"/>
<evidence type="ECO:0000259" key="12">
    <source>
        <dbReference type="PROSITE" id="PS50110"/>
    </source>
</evidence>
<protein>
    <recommendedName>
        <fullName evidence="10">Transcriptional regulatory protein</fullName>
    </recommendedName>
</protein>
<evidence type="ECO:0000256" key="2">
    <source>
        <dbReference type="ARBA" id="ARBA00022490"/>
    </source>
</evidence>
<evidence type="ECO:0000256" key="10">
    <source>
        <dbReference type="PIRNR" id="PIRNR006171"/>
    </source>
</evidence>
<dbReference type="GO" id="GO:0000156">
    <property type="term" value="F:phosphorelay response regulator activity"/>
    <property type="evidence" value="ECO:0007669"/>
    <property type="project" value="TreeGrafter"/>
</dbReference>
<dbReference type="CDD" id="cd00090">
    <property type="entry name" value="HTH_ARSR"/>
    <property type="match status" value="1"/>
</dbReference>
<comment type="function">
    <text evidence="9">May play the central regulatory role in sporulation. It may be an element of the effector pathway responsible for the activation of sporulation genes in response to nutritional stress. Spo0A may act in concert with spo0H (a sigma factor) to control the expression of some genes that are critical to the sporulation process.</text>
</comment>
<evidence type="ECO:0000256" key="11">
    <source>
        <dbReference type="PROSITE-ProRule" id="PRU00169"/>
    </source>
</evidence>
<keyword evidence="8 10" id="KW-0804">Transcription</keyword>
<dbReference type="PANTHER" id="PTHR45526:SF1">
    <property type="entry name" value="TRANSCRIPTIONAL REGULATORY PROTEIN DCUR-RELATED"/>
    <property type="match status" value="1"/>
</dbReference>
<dbReference type="PIRSF" id="PIRSF006171">
    <property type="entry name" value="RR_citrat_malat"/>
    <property type="match status" value="1"/>
</dbReference>
<sequence>MMIKTVVVEDDPMVLEINKSFVKEVEGFQIIGTFKNGNDLLAFLNSNSPDLIILDIYLPDIDGLTLLKEVRKRNISVDVLAITAAQQGEIVAELLRYGVVDYIIKPFKKERLIDALLTYKNKYLKIGQKRNVKQEDIDRLFSRSSTGGNLPKGLHETTLKMILKTLEDAEEPLSASEVAERVGISRVTARRYLDYLEKEGMAGKEVQYGNIGRPVNFYYLL</sequence>
<organism evidence="13 14">
    <name type="scientific">Carboxydothermus pertinax</name>
    <dbReference type="NCBI Taxonomy" id="870242"/>
    <lineage>
        <taxon>Bacteria</taxon>
        <taxon>Bacillati</taxon>
        <taxon>Bacillota</taxon>
        <taxon>Clostridia</taxon>
        <taxon>Thermoanaerobacterales</taxon>
        <taxon>Thermoanaerobacteraceae</taxon>
        <taxon>Carboxydothermus</taxon>
    </lineage>
</organism>
<dbReference type="InterPro" id="IPR036388">
    <property type="entry name" value="WH-like_DNA-bd_sf"/>
</dbReference>
<dbReference type="PANTHER" id="PTHR45526">
    <property type="entry name" value="TRANSCRIPTIONAL REGULATORY PROTEIN DPIA"/>
    <property type="match status" value="1"/>
</dbReference>
<evidence type="ECO:0000256" key="5">
    <source>
        <dbReference type="ARBA" id="ARBA00023015"/>
    </source>
</evidence>
<evidence type="ECO:0000256" key="4">
    <source>
        <dbReference type="ARBA" id="ARBA00023012"/>
    </source>
</evidence>
<evidence type="ECO:0000256" key="1">
    <source>
        <dbReference type="ARBA" id="ARBA00004496"/>
    </source>
</evidence>
<keyword evidence="3 11" id="KW-0597">Phosphoprotein</keyword>
<accession>A0A1L8CXF4</accession>
<evidence type="ECO:0000313" key="13">
    <source>
        <dbReference type="EMBL" id="GAV23612.1"/>
    </source>
</evidence>
<proteinExistence type="predicted"/>
<dbReference type="Pfam" id="PF00072">
    <property type="entry name" value="Response_reg"/>
    <property type="match status" value="1"/>
</dbReference>
<dbReference type="SMART" id="SM00448">
    <property type="entry name" value="REC"/>
    <property type="match status" value="1"/>
</dbReference>
<evidence type="ECO:0000256" key="9">
    <source>
        <dbReference type="ARBA" id="ARBA00024867"/>
    </source>
</evidence>
<dbReference type="SUPFAM" id="SSF46785">
    <property type="entry name" value="Winged helix' DNA-binding domain"/>
    <property type="match status" value="1"/>
</dbReference>
<dbReference type="Pfam" id="PF08279">
    <property type="entry name" value="HTH_11"/>
    <property type="match status" value="1"/>
</dbReference>
<reference evidence="14" key="1">
    <citation type="submission" date="2016-12" db="EMBL/GenBank/DDBJ databases">
        <title>Draft Genome Sequences od Carboxydothermus pertinax and islandicus, Hydrogenogenic Carboxydotrophic Bacteria.</title>
        <authorList>
            <person name="Fukuyama Y."/>
            <person name="Ohmae K."/>
            <person name="Yoneda Y."/>
            <person name="Yoshida T."/>
            <person name="Sako Y."/>
        </authorList>
    </citation>
    <scope>NUCLEOTIDE SEQUENCE [LARGE SCALE GENOMIC DNA]</scope>
    <source>
        <strain evidence="14">Ug1</strain>
    </source>
</reference>
<dbReference type="Gene3D" id="1.10.10.10">
    <property type="entry name" value="Winged helix-like DNA-binding domain superfamily/Winged helix DNA-binding domain"/>
    <property type="match status" value="1"/>
</dbReference>
<feature type="domain" description="Response regulatory" evidence="12">
    <location>
        <begin position="4"/>
        <end position="120"/>
    </location>
</feature>
<keyword evidence="4 10" id="KW-0902">Two-component regulatory system</keyword>
<keyword evidence="14" id="KW-1185">Reference proteome</keyword>
<dbReference type="InterPro" id="IPR024187">
    <property type="entry name" value="Sig_transdc_resp-reg_cit/mal"/>
</dbReference>
<evidence type="ECO:0000313" key="14">
    <source>
        <dbReference type="Proteomes" id="UP000187485"/>
    </source>
</evidence>
<dbReference type="STRING" id="870242.cpu_21220"/>
<dbReference type="RefSeq" id="WP_234970244.1">
    <property type="nucleotide sequence ID" value="NZ_BDJK01000055.1"/>
</dbReference>
<comment type="caution">
    <text evidence="13">The sequence shown here is derived from an EMBL/GenBank/DDBJ whole genome shotgun (WGS) entry which is preliminary data.</text>
</comment>
<dbReference type="InterPro" id="IPR011991">
    <property type="entry name" value="ArsR-like_HTH"/>
</dbReference>
<keyword evidence="2 10" id="KW-0963">Cytoplasm</keyword>
<name>A0A1L8CXF4_9THEO</name>
<dbReference type="EMBL" id="BDJK01000055">
    <property type="protein sequence ID" value="GAV23612.1"/>
    <property type="molecule type" value="Genomic_DNA"/>
</dbReference>
<dbReference type="InterPro" id="IPR013196">
    <property type="entry name" value="HTH_11"/>
</dbReference>
<feature type="modified residue" description="4-aspartylphosphate" evidence="11">
    <location>
        <position position="55"/>
    </location>
</feature>
<evidence type="ECO:0000256" key="6">
    <source>
        <dbReference type="ARBA" id="ARBA00023125"/>
    </source>
</evidence>
<gene>
    <name evidence="13" type="ORF">cpu_21220</name>
</gene>
<dbReference type="Gene3D" id="3.40.50.2300">
    <property type="match status" value="1"/>
</dbReference>
<evidence type="ECO:0000256" key="8">
    <source>
        <dbReference type="ARBA" id="ARBA00023163"/>
    </source>
</evidence>
<dbReference type="InterPro" id="IPR011006">
    <property type="entry name" value="CheY-like_superfamily"/>
</dbReference>
<dbReference type="InterPro" id="IPR036390">
    <property type="entry name" value="WH_DNA-bd_sf"/>
</dbReference>
<keyword evidence="5 10" id="KW-0805">Transcription regulation</keyword>
<dbReference type="GO" id="GO:0003677">
    <property type="term" value="F:DNA binding"/>
    <property type="evidence" value="ECO:0007669"/>
    <property type="project" value="UniProtKB-KW"/>
</dbReference>
<dbReference type="PROSITE" id="PS50110">
    <property type="entry name" value="RESPONSE_REGULATORY"/>
    <property type="match status" value="1"/>
</dbReference>
<dbReference type="GO" id="GO:0003700">
    <property type="term" value="F:DNA-binding transcription factor activity"/>
    <property type="evidence" value="ECO:0007669"/>
    <property type="project" value="InterPro"/>
</dbReference>
<dbReference type="SUPFAM" id="SSF52172">
    <property type="entry name" value="CheY-like"/>
    <property type="match status" value="1"/>
</dbReference>
<evidence type="ECO:0000256" key="7">
    <source>
        <dbReference type="ARBA" id="ARBA00023159"/>
    </source>
</evidence>
<dbReference type="GO" id="GO:0005737">
    <property type="term" value="C:cytoplasm"/>
    <property type="evidence" value="ECO:0007669"/>
    <property type="project" value="UniProtKB-SubCell"/>
</dbReference>
<dbReference type="Proteomes" id="UP000187485">
    <property type="component" value="Unassembled WGS sequence"/>
</dbReference>
<dbReference type="InterPro" id="IPR001789">
    <property type="entry name" value="Sig_transdc_resp-reg_receiver"/>
</dbReference>
<keyword evidence="7 10" id="KW-0010">Activator</keyword>
<dbReference type="InterPro" id="IPR051271">
    <property type="entry name" value="2C-system_Tx_regulators"/>
</dbReference>
<keyword evidence="6 10" id="KW-0238">DNA-binding</keyword>
<evidence type="ECO:0000256" key="3">
    <source>
        <dbReference type="ARBA" id="ARBA00022553"/>
    </source>
</evidence>
<comment type="subcellular location">
    <subcellularLocation>
        <location evidence="1 10">Cytoplasm</location>
    </subcellularLocation>
</comment>